<proteinExistence type="predicted"/>
<gene>
    <name evidence="3" type="ORF">BC343_11860</name>
</gene>
<dbReference type="OrthoDB" id="680331at2"/>
<evidence type="ECO:0000313" key="3">
    <source>
        <dbReference type="EMBL" id="OOQ58323.1"/>
    </source>
</evidence>
<evidence type="ECO:0008006" key="5">
    <source>
        <dbReference type="Google" id="ProtNLM"/>
    </source>
</evidence>
<dbReference type="EMBL" id="MBTF01000034">
    <property type="protein sequence ID" value="OOQ58323.1"/>
    <property type="molecule type" value="Genomic_DNA"/>
</dbReference>
<sequence>MKKLLLIISFLIMFHVSKAQQWLYSNPNLYYNTGNVGIGTSTPSKALTINSSTTSDILFQVGGYNIAGLSTSSTDSYFYGATGKNLNITATLADVKFQTGNPSATSMIVKNNGFVGIGTTTPTEALDVNGNPAFGTITERISLGGSSLGFNRRVATGAIYDNTKFGYQFQHTGANGSTPDYLAWAVFNTTGNLVNATALTVTGSGQVGVNSSYIPSGFQFAVNGSIITTAVTVKLRTNWPDYVFKKSYKLPLLSELKDYIDKNHHLPDVPTAEEVSTQGQDLGRINSVLLKKVEELTLYLIEKDRQMEEQKKINRSLQKQIDHVVKKLKK</sequence>
<keyword evidence="2" id="KW-0732">Signal</keyword>
<comment type="caution">
    <text evidence="3">The sequence shown here is derived from an EMBL/GenBank/DDBJ whole genome shotgun (WGS) entry which is preliminary data.</text>
</comment>
<feature type="coiled-coil region" evidence="1">
    <location>
        <begin position="300"/>
        <end position="327"/>
    </location>
</feature>
<dbReference type="STRING" id="1792845.BC343_11860"/>
<feature type="chain" id="PRO_5013340771" description="Peptidase S74 domain-containing protein" evidence="2">
    <location>
        <begin position="20"/>
        <end position="330"/>
    </location>
</feature>
<evidence type="ECO:0000313" key="4">
    <source>
        <dbReference type="Proteomes" id="UP000189739"/>
    </source>
</evidence>
<feature type="signal peptide" evidence="2">
    <location>
        <begin position="1"/>
        <end position="19"/>
    </location>
</feature>
<name>A0A1S9PBG5_9SPHI</name>
<keyword evidence="4" id="KW-1185">Reference proteome</keyword>
<dbReference type="Proteomes" id="UP000189739">
    <property type="component" value="Unassembled WGS sequence"/>
</dbReference>
<reference evidence="3 4" key="1">
    <citation type="submission" date="2016-07" db="EMBL/GenBank/DDBJ databases">
        <title>Genomic analysis of zinc-resistant bacterium Mucilaginibacter pedocola TBZ30.</title>
        <authorList>
            <person name="Huang J."/>
            <person name="Tang J."/>
        </authorList>
    </citation>
    <scope>NUCLEOTIDE SEQUENCE [LARGE SCALE GENOMIC DNA]</scope>
    <source>
        <strain evidence="3 4">TBZ30</strain>
    </source>
</reference>
<dbReference type="AlphaFoldDB" id="A0A1S9PBG5"/>
<accession>A0A1S9PBG5</accession>
<dbReference type="RefSeq" id="WP_078350072.1">
    <property type="nucleotide sequence ID" value="NZ_MBTF01000034.1"/>
</dbReference>
<organism evidence="3 4">
    <name type="scientific">Mucilaginibacter pedocola</name>
    <dbReference type="NCBI Taxonomy" id="1792845"/>
    <lineage>
        <taxon>Bacteria</taxon>
        <taxon>Pseudomonadati</taxon>
        <taxon>Bacteroidota</taxon>
        <taxon>Sphingobacteriia</taxon>
        <taxon>Sphingobacteriales</taxon>
        <taxon>Sphingobacteriaceae</taxon>
        <taxon>Mucilaginibacter</taxon>
    </lineage>
</organism>
<protein>
    <recommendedName>
        <fullName evidence="5">Peptidase S74 domain-containing protein</fullName>
    </recommendedName>
</protein>
<keyword evidence="1" id="KW-0175">Coiled coil</keyword>
<evidence type="ECO:0000256" key="1">
    <source>
        <dbReference type="SAM" id="Coils"/>
    </source>
</evidence>
<evidence type="ECO:0000256" key="2">
    <source>
        <dbReference type="SAM" id="SignalP"/>
    </source>
</evidence>